<dbReference type="GO" id="GO:0004519">
    <property type="term" value="F:endonuclease activity"/>
    <property type="evidence" value="ECO:0007669"/>
    <property type="project" value="UniProtKB-KW"/>
</dbReference>
<dbReference type="CDD" id="cd19067">
    <property type="entry name" value="PfuEndoQ-like"/>
    <property type="match status" value="1"/>
</dbReference>
<evidence type="ECO:0000313" key="3">
    <source>
        <dbReference type="Proteomes" id="UP001139011"/>
    </source>
</evidence>
<name>A0A9X2BED9_9BACL</name>
<dbReference type="AlphaFoldDB" id="A0A9X2BED9"/>
<protein>
    <submittedName>
        <fullName evidence="2">Endonuclease Q family protein</fullName>
    </submittedName>
</protein>
<sequence length="397" mass="44287">MLNTYYADLHVHIGRSRSGKPVKITGAKSLILSAILDMASAVKGIDLLGIIDCHVPEVIQELEEMLESGVMAEHEEGGLWYEKVCLLPGSEIEIYDGNCKGPIHVLVFFPTLEKMKQFSFYMAGRMKNITLSSQRIYESAHNLQRKTKELGGLFIPAHVFTPHKSLYGKGVNASLSEVFLPDLIDAIELGLSSDTSMAFAVEELRSYPFLSNSDAHSLEKIGREYQTIRMEKPTFLEFKQALKEEQGRRITANYGLNPRLGKYYETTCAKCSEIIDEEKGTVCKQCGSSSKIRGVKNRINELGKCALQQSDHKERPPYIHQVPLEFIPALGPKTLQKLRDHFGTDMAILHEVEEKDLMEAAPQTIVHHILRAREGKLSFQSGGGGKYGKVASGKSSR</sequence>
<feature type="region of interest" description="Disordered" evidence="1">
    <location>
        <begin position="378"/>
        <end position="397"/>
    </location>
</feature>
<proteinExistence type="predicted"/>
<feature type="compositionally biased region" description="Low complexity" evidence="1">
    <location>
        <begin position="388"/>
        <end position="397"/>
    </location>
</feature>
<dbReference type="EMBL" id="JAIWJX010000002">
    <property type="protein sequence ID" value="MCK6257590.1"/>
    <property type="molecule type" value="Genomic_DNA"/>
</dbReference>
<accession>A0A9X2BED9</accession>
<dbReference type="SUPFAM" id="SSF89550">
    <property type="entry name" value="PHP domain-like"/>
    <property type="match status" value="1"/>
</dbReference>
<dbReference type="PANTHER" id="PTHR40084:SF1">
    <property type="entry name" value="PHOSPHOTRANSFERASE"/>
    <property type="match status" value="1"/>
</dbReference>
<reference evidence="2" key="1">
    <citation type="submission" date="2021-09" db="EMBL/GenBank/DDBJ databases">
        <title>Genome analysis of Fictibacillus sp. KIGAM418 isolated from marine sediment.</title>
        <authorList>
            <person name="Seo M.-J."/>
            <person name="Cho E.-S."/>
            <person name="Hwang C.Y."/>
        </authorList>
    </citation>
    <scope>NUCLEOTIDE SEQUENCE</scope>
    <source>
        <strain evidence="2">KIGAM418</strain>
    </source>
</reference>
<dbReference type="Pfam" id="PF13263">
    <property type="entry name" value="PHP_C"/>
    <property type="match status" value="1"/>
</dbReference>
<keyword evidence="2" id="KW-0378">Hydrolase</keyword>
<comment type="caution">
    <text evidence="2">The sequence shown here is derived from an EMBL/GenBank/DDBJ whole genome shotgun (WGS) entry which is preliminary data.</text>
</comment>
<dbReference type="Proteomes" id="UP001139011">
    <property type="component" value="Unassembled WGS sequence"/>
</dbReference>
<keyword evidence="2" id="KW-0255">Endonuclease</keyword>
<dbReference type="Gene3D" id="3.20.20.140">
    <property type="entry name" value="Metal-dependent hydrolases"/>
    <property type="match status" value="1"/>
</dbReference>
<evidence type="ECO:0000313" key="2">
    <source>
        <dbReference type="EMBL" id="MCK6257590.1"/>
    </source>
</evidence>
<dbReference type="PANTHER" id="PTHR40084">
    <property type="entry name" value="PHOSPHOHYDROLASE, PHP FAMILY"/>
    <property type="match status" value="1"/>
</dbReference>
<gene>
    <name evidence="2" type="ORF">LCY76_13425</name>
</gene>
<evidence type="ECO:0000256" key="1">
    <source>
        <dbReference type="SAM" id="MobiDB-lite"/>
    </source>
</evidence>
<dbReference type="RefSeq" id="WP_248254674.1">
    <property type="nucleotide sequence ID" value="NZ_JAIWJX010000002.1"/>
</dbReference>
<organism evidence="2 3">
    <name type="scientific">Fictibacillus marinisediminis</name>
    <dbReference type="NCBI Taxonomy" id="2878389"/>
    <lineage>
        <taxon>Bacteria</taxon>
        <taxon>Bacillati</taxon>
        <taxon>Bacillota</taxon>
        <taxon>Bacilli</taxon>
        <taxon>Bacillales</taxon>
        <taxon>Fictibacillaceae</taxon>
        <taxon>Fictibacillus</taxon>
    </lineage>
</organism>
<keyword evidence="3" id="KW-1185">Reference proteome</keyword>
<dbReference type="InterPro" id="IPR016195">
    <property type="entry name" value="Pol/histidinol_Pase-like"/>
</dbReference>
<keyword evidence="2" id="KW-0540">Nuclease</keyword>